<dbReference type="GO" id="GO:0016853">
    <property type="term" value="F:isomerase activity"/>
    <property type="evidence" value="ECO:0007669"/>
    <property type="project" value="UniProtKB-KW"/>
</dbReference>
<accession>A0A221P4X8</accession>
<dbReference type="AlphaFoldDB" id="A0A221P4X8"/>
<proteinExistence type="predicted"/>
<organism evidence="3 4">
    <name type="scientific">Streptomyces pluripotens</name>
    <dbReference type="NCBI Taxonomy" id="1355015"/>
    <lineage>
        <taxon>Bacteria</taxon>
        <taxon>Bacillati</taxon>
        <taxon>Actinomycetota</taxon>
        <taxon>Actinomycetes</taxon>
        <taxon>Kitasatosporales</taxon>
        <taxon>Streptomycetaceae</taxon>
        <taxon>Streptomyces</taxon>
    </lineage>
</organism>
<evidence type="ECO:0000259" key="2">
    <source>
        <dbReference type="Pfam" id="PF01361"/>
    </source>
</evidence>
<dbReference type="Pfam" id="PF01361">
    <property type="entry name" value="Tautomerase"/>
    <property type="match status" value="1"/>
</dbReference>
<dbReference type="SUPFAM" id="SSF55331">
    <property type="entry name" value="Tautomerase/MIF"/>
    <property type="match status" value="1"/>
</dbReference>
<name>A0A221P4X8_9ACTN</name>
<sequence length="74" mass="8401">MPHVTIKHFPKHLDEPQRERLVARLTEAVQDAFDVDAAVISIALQEVAPEAWDSEVYQPEIAARPDLLAKPPRY</sequence>
<reference evidence="3 4" key="1">
    <citation type="submission" date="2017-07" db="EMBL/GenBank/DDBJ databases">
        <title>Genome sequence of Streptomyces pluripotens MUSC 137T.</title>
        <authorList>
            <person name="Ser H.-L."/>
            <person name="Lee L.-H."/>
        </authorList>
    </citation>
    <scope>NUCLEOTIDE SEQUENCE [LARGE SCALE GENOMIC DNA]</scope>
    <source>
        <strain evidence="3 4">MUSC 137</strain>
    </source>
</reference>
<keyword evidence="1" id="KW-0413">Isomerase</keyword>
<protein>
    <submittedName>
        <fullName evidence="3">4-oxalocrotonate tautomerase</fullName>
    </submittedName>
</protein>
<dbReference type="Gene3D" id="3.30.429.10">
    <property type="entry name" value="Macrophage Migration Inhibitory Factor"/>
    <property type="match status" value="1"/>
</dbReference>
<evidence type="ECO:0000313" key="3">
    <source>
        <dbReference type="EMBL" id="ASN27277.1"/>
    </source>
</evidence>
<dbReference type="STRING" id="1355015.LK06_027045"/>
<dbReference type="KEGG" id="splu:LK06_027045"/>
<evidence type="ECO:0000256" key="1">
    <source>
        <dbReference type="ARBA" id="ARBA00023235"/>
    </source>
</evidence>
<dbReference type="EMBL" id="CP022433">
    <property type="protein sequence ID" value="ASN27277.1"/>
    <property type="molecule type" value="Genomic_DNA"/>
</dbReference>
<gene>
    <name evidence="3" type="ORF">LK07_28210</name>
</gene>
<dbReference type="InterPro" id="IPR014347">
    <property type="entry name" value="Tautomerase/MIF_sf"/>
</dbReference>
<dbReference type="OrthoDB" id="3395834at2"/>
<keyword evidence="4" id="KW-1185">Reference proteome</keyword>
<dbReference type="InterPro" id="IPR004370">
    <property type="entry name" value="4-OT-like_dom"/>
</dbReference>
<dbReference type="RefSeq" id="WP_039648391.1">
    <property type="nucleotide sequence ID" value="NZ_CP021080.1"/>
</dbReference>
<dbReference type="Proteomes" id="UP000031501">
    <property type="component" value="Chromosome"/>
</dbReference>
<feature type="domain" description="4-oxalocrotonate tautomerase-like" evidence="2">
    <location>
        <begin position="2"/>
        <end position="52"/>
    </location>
</feature>
<evidence type="ECO:0000313" key="4">
    <source>
        <dbReference type="Proteomes" id="UP000031501"/>
    </source>
</evidence>